<evidence type="ECO:0000256" key="5">
    <source>
        <dbReference type="SAM" id="SignalP"/>
    </source>
</evidence>
<dbReference type="InterPro" id="IPR023296">
    <property type="entry name" value="Glyco_hydro_beta-prop_sf"/>
</dbReference>
<proteinExistence type="inferred from homology"/>
<dbReference type="InterPro" id="IPR011050">
    <property type="entry name" value="Pectin_lyase_fold/virulence"/>
</dbReference>
<evidence type="ECO:0000259" key="6">
    <source>
        <dbReference type="Pfam" id="PF00251"/>
    </source>
</evidence>
<accession>A0ABU9B144</accession>
<dbReference type="InterPro" id="IPR013189">
    <property type="entry name" value="Glyco_hydro_32_C"/>
</dbReference>
<dbReference type="SUPFAM" id="SSF75005">
    <property type="entry name" value="Arabinanase/levansucrase/invertase"/>
    <property type="match status" value="1"/>
</dbReference>
<dbReference type="SMART" id="SM00640">
    <property type="entry name" value="Glyco_32"/>
    <property type="match status" value="1"/>
</dbReference>
<dbReference type="Pfam" id="PF00251">
    <property type="entry name" value="Glyco_hydro_32N"/>
    <property type="match status" value="1"/>
</dbReference>
<keyword evidence="2 5" id="KW-0732">Signal</keyword>
<dbReference type="InterPro" id="IPR013148">
    <property type="entry name" value="Glyco_hydro_32_N"/>
</dbReference>
<feature type="chain" id="PRO_5046867406" evidence="5">
    <location>
        <begin position="21"/>
        <end position="1290"/>
    </location>
</feature>
<organism evidence="8 9">
    <name type="scientific">Luteolibacter soli</name>
    <dbReference type="NCBI Taxonomy" id="3135280"/>
    <lineage>
        <taxon>Bacteria</taxon>
        <taxon>Pseudomonadati</taxon>
        <taxon>Verrucomicrobiota</taxon>
        <taxon>Verrucomicrobiia</taxon>
        <taxon>Verrucomicrobiales</taxon>
        <taxon>Verrucomicrobiaceae</taxon>
        <taxon>Luteolibacter</taxon>
    </lineage>
</organism>
<feature type="domain" description="Glycosyl hydrolase family 32 N-terminal" evidence="6">
    <location>
        <begin position="876"/>
        <end position="1138"/>
    </location>
</feature>
<sequence>MLFRRVTVGSLALVPMLAGAVDWSGATGPFGTGSNWNGGAVPNGNSANITNGGTAAITGGNAFTVTSLFLGSFSGVGSITQDGGTITATSQVSIGGTNTNGGTGTGSYTMSGGALTSSGGGEFWVGSRGGTGTLSLSGTAVVTSSSTTNIGRDAGGTGTLTIAGNAELKTTGNDINVGVASGNVNSSITVRDSGKLTSGKEIAVGLIGTNSTQGNLIVEDSAAVSTVNSLVVGKQGVKGVMTVSDDATVNSGTYLIVGTDSGSSNGALTISGNATVNAARLIWLGNTSSTGAITLNGGKLSAHAYNGEDAGAGISFRGTSMMTLNGGMLETPGFNRTGGTSSVVINGGVIKVNGISAGSFFNNFATGAVTLGAAGASFDTNGYDISVAPGISGGGGLVKSGAGKIALNGANTYAGATQVSAGSIGGTGSITGSLNVAAGAIVAPGVTVGTFTAGPTVIAGTYACEISGGSCDRLDVNGTLNVSGANLVITELEAASVSPLFIASYTGAQPVPFASVSGVPSGYSLDYNYLGTNRIALVQAGGSAFGAWMEGFFPSEDDPLIVGPAADPDGDGQPNALEFALGGRPDDGAGTAKVYVVESGEAAPVVLTLAVRAGTPEFAGSPSPIASRQGFLYMVQGTTDLTDFTAAVEPVETVATGLPPVPEGYEYRSFRLAGGTVPAKGFLRVAVTAYTGENLAVGNFDGTDYGTWTLTGTAFNQGPANGPLITQLEIQNADGGVASSEIQGDGLIGTLTSDEFLIQRRYISFSIAGGDYEHHACLNLLVDGKVVKSATGRYSDVMGAASWDVRKWFGQNAKVQIVDEAQGGWGHVNVGRILQTDTPAALPVEKGVLYQETLRPQFHFTARQWVMDRLNPGQRQEGWLNDLNGMLYYEGEYHLFAQRWNKCWIHAVSTDLVHWTELEPAFWEEHLDSGVQSGSCVIDYGNTSGLATDPAHPAMVAIWSRNDNKSHCISYSLDKGRTWTHYAGNPVLVFPERDPKIFWHAPSNKWVMVMYGSGKYHIFTSPNLLNWTNENHLIANGFECPDFFEVPLAGNPSVKKWALVHADGRYSLGTFDGTQFTEETPRVLCDTGGNNFYATQSFNNVETGDGRRIQMAWMRDSTFPGMPFSQQVSFPCEMTLHQTPAGLRLFRQPVAEISQLELPGQSWSNLNVTAGQQVPLAASGDLFRIRAQVSIPVGATLSFNLRGFPVTVTSTSLNAGTGATAVQGVISSVELLVDRASVESYVNAGEISCTRYFQPSQAGLSMSASGGAVTVQSLSVVPLKSMWEGQVGGE</sequence>
<dbReference type="InterPro" id="IPR013320">
    <property type="entry name" value="ConA-like_dom_sf"/>
</dbReference>
<dbReference type="Gene3D" id="2.60.120.560">
    <property type="entry name" value="Exo-inulinase, domain 1"/>
    <property type="match status" value="1"/>
</dbReference>
<keyword evidence="9" id="KW-1185">Reference proteome</keyword>
<gene>
    <name evidence="8" type="ORF">WKV53_24730</name>
</gene>
<evidence type="ECO:0000256" key="1">
    <source>
        <dbReference type="ARBA" id="ARBA00009902"/>
    </source>
</evidence>
<dbReference type="PANTHER" id="PTHR42800">
    <property type="entry name" value="EXOINULINASE INUD (AFU_ORTHOLOGUE AFUA_5G00480)"/>
    <property type="match status" value="1"/>
</dbReference>
<name>A0ABU9B144_9BACT</name>
<feature type="signal peptide" evidence="5">
    <location>
        <begin position="1"/>
        <end position="20"/>
    </location>
</feature>
<dbReference type="InterPro" id="IPR001362">
    <property type="entry name" value="Glyco_hydro_32"/>
</dbReference>
<dbReference type="InterPro" id="IPR013425">
    <property type="entry name" value="Autotrns_rpt"/>
</dbReference>
<dbReference type="NCBIfam" id="TIGR02601">
    <property type="entry name" value="autotrns_rpt"/>
    <property type="match status" value="1"/>
</dbReference>
<comment type="caution">
    <text evidence="8">The sequence shown here is derived from an EMBL/GenBank/DDBJ whole genome shotgun (WGS) entry which is preliminary data.</text>
</comment>
<dbReference type="Pfam" id="PF12951">
    <property type="entry name" value="PATR"/>
    <property type="match status" value="1"/>
</dbReference>
<dbReference type="Proteomes" id="UP001371305">
    <property type="component" value="Unassembled WGS sequence"/>
</dbReference>
<dbReference type="CDD" id="cd18622">
    <property type="entry name" value="GH32_Inu-like"/>
    <property type="match status" value="1"/>
</dbReference>
<keyword evidence="3" id="KW-0378">Hydrolase</keyword>
<reference evidence="8 9" key="1">
    <citation type="submission" date="2024-04" db="EMBL/GenBank/DDBJ databases">
        <title>Luteolibacter sp. isolated from soil.</title>
        <authorList>
            <person name="An J."/>
        </authorList>
    </citation>
    <scope>NUCLEOTIDE SEQUENCE [LARGE SCALE GENOMIC DNA]</scope>
    <source>
        <strain evidence="8 9">Y139</strain>
    </source>
</reference>
<dbReference type="SUPFAM" id="SSF49899">
    <property type="entry name" value="Concanavalin A-like lectins/glucanases"/>
    <property type="match status" value="1"/>
</dbReference>
<dbReference type="RefSeq" id="WP_341407510.1">
    <property type="nucleotide sequence ID" value="NZ_JBBUKT010000013.1"/>
</dbReference>
<evidence type="ECO:0000259" key="7">
    <source>
        <dbReference type="Pfam" id="PF08244"/>
    </source>
</evidence>
<protein>
    <submittedName>
        <fullName evidence="8">Autotransporter-associated beta strand repeat-containing protein</fullName>
    </submittedName>
</protein>
<dbReference type="Gene3D" id="2.115.10.20">
    <property type="entry name" value="Glycosyl hydrolase domain, family 43"/>
    <property type="match status" value="1"/>
</dbReference>
<evidence type="ECO:0000256" key="2">
    <source>
        <dbReference type="ARBA" id="ARBA00022729"/>
    </source>
</evidence>
<evidence type="ECO:0000256" key="4">
    <source>
        <dbReference type="ARBA" id="ARBA00023295"/>
    </source>
</evidence>
<dbReference type="PANTHER" id="PTHR42800:SF1">
    <property type="entry name" value="EXOINULINASE INUD (AFU_ORTHOLOGUE AFUA_5G00480)"/>
    <property type="match status" value="1"/>
</dbReference>
<evidence type="ECO:0000256" key="3">
    <source>
        <dbReference type="ARBA" id="ARBA00022801"/>
    </source>
</evidence>
<dbReference type="EMBL" id="JBBUKT010000013">
    <property type="protein sequence ID" value="MEK7953744.1"/>
    <property type="molecule type" value="Genomic_DNA"/>
</dbReference>
<feature type="domain" description="Glycosyl hydrolase family 32 C-terminal" evidence="7">
    <location>
        <begin position="1226"/>
        <end position="1276"/>
    </location>
</feature>
<keyword evidence="4" id="KW-0326">Glycosidase</keyword>
<comment type="similarity">
    <text evidence="1">Belongs to the glycosyl hydrolase 32 family.</text>
</comment>
<evidence type="ECO:0000313" key="9">
    <source>
        <dbReference type="Proteomes" id="UP001371305"/>
    </source>
</evidence>
<evidence type="ECO:0000313" key="8">
    <source>
        <dbReference type="EMBL" id="MEK7953744.1"/>
    </source>
</evidence>
<dbReference type="SUPFAM" id="SSF51126">
    <property type="entry name" value="Pectin lyase-like"/>
    <property type="match status" value="1"/>
</dbReference>
<dbReference type="Pfam" id="PF08244">
    <property type="entry name" value="Glyco_hydro_32C"/>
    <property type="match status" value="1"/>
</dbReference>